<feature type="transmembrane region" description="Helical" evidence="10">
    <location>
        <begin position="150"/>
        <end position="172"/>
    </location>
</feature>
<feature type="transmembrane region" description="Helical" evidence="10">
    <location>
        <begin position="178"/>
        <end position="197"/>
    </location>
</feature>
<dbReference type="SMART" id="SM00382">
    <property type="entry name" value="AAA"/>
    <property type="match status" value="1"/>
</dbReference>
<evidence type="ECO:0000256" key="8">
    <source>
        <dbReference type="ARBA" id="ARBA00022989"/>
    </source>
</evidence>
<evidence type="ECO:0000259" key="11">
    <source>
        <dbReference type="PROSITE" id="PS50893"/>
    </source>
</evidence>
<feature type="domain" description="ABC transporter" evidence="11">
    <location>
        <begin position="357"/>
        <end position="564"/>
    </location>
</feature>
<dbReference type="EMBL" id="CP011568">
    <property type="protein sequence ID" value="AKJ69868.1"/>
    <property type="molecule type" value="Genomic_DNA"/>
</dbReference>
<dbReference type="InterPro" id="IPR003439">
    <property type="entry name" value="ABC_transporter-like_ATP-bd"/>
</dbReference>
<dbReference type="InterPro" id="IPR011527">
    <property type="entry name" value="ABC1_TM_dom"/>
</dbReference>
<keyword evidence="8 10" id="KW-1133">Transmembrane helix</keyword>
<evidence type="ECO:0000256" key="7">
    <source>
        <dbReference type="ARBA" id="ARBA00022840"/>
    </source>
</evidence>
<evidence type="ECO:0000259" key="12">
    <source>
        <dbReference type="PROSITE" id="PS50929"/>
    </source>
</evidence>
<dbReference type="OrthoDB" id="9810134at2"/>
<keyword evidence="14" id="KW-1185">Reference proteome</keyword>
<keyword evidence="9 10" id="KW-0472">Membrane</keyword>
<reference evidence="14" key="1">
    <citation type="submission" date="2015-06" db="EMBL/GenBank/DDBJ databases">
        <authorList>
            <person name="Lim Y.L."/>
            <person name="Ee R."/>
            <person name="Yong D."/>
            <person name="How K.Y."/>
            <person name="Yin W.F."/>
            <person name="Chan K.G."/>
        </authorList>
    </citation>
    <scope>NUCLEOTIDE SEQUENCE [LARGE SCALE GENOMIC DNA]</scope>
    <source>
        <strain evidence="14">DSM 25325</strain>
    </source>
</reference>
<dbReference type="GO" id="GO:0140359">
    <property type="term" value="F:ABC-type transporter activity"/>
    <property type="evidence" value="ECO:0007669"/>
    <property type="project" value="InterPro"/>
</dbReference>
<dbReference type="InterPro" id="IPR036640">
    <property type="entry name" value="ABC1_TM_sf"/>
</dbReference>
<dbReference type="InterPro" id="IPR003593">
    <property type="entry name" value="AAA+_ATPase"/>
</dbReference>
<feature type="domain" description="ABC transmembrane type-1" evidence="12">
    <location>
        <begin position="69"/>
        <end position="325"/>
    </location>
</feature>
<dbReference type="Pfam" id="PF06472">
    <property type="entry name" value="ABC_membrane_2"/>
    <property type="match status" value="1"/>
</dbReference>
<dbReference type="PROSITE" id="PS50929">
    <property type="entry name" value="ABC_TM1F"/>
    <property type="match status" value="1"/>
</dbReference>
<keyword evidence="7 13" id="KW-0067">ATP-binding</keyword>
<dbReference type="Gene3D" id="1.20.1560.10">
    <property type="entry name" value="ABC transporter type 1, transmembrane domain"/>
    <property type="match status" value="1"/>
</dbReference>
<evidence type="ECO:0000256" key="10">
    <source>
        <dbReference type="SAM" id="Phobius"/>
    </source>
</evidence>
<dbReference type="Proteomes" id="UP000036700">
    <property type="component" value="Chromosome"/>
</dbReference>
<evidence type="ECO:0000256" key="5">
    <source>
        <dbReference type="ARBA" id="ARBA00022692"/>
    </source>
</evidence>
<dbReference type="PROSITE" id="PS50893">
    <property type="entry name" value="ABC_TRANSPORTER_2"/>
    <property type="match status" value="1"/>
</dbReference>
<dbReference type="Gene3D" id="3.40.50.300">
    <property type="entry name" value="P-loop containing nucleotide triphosphate hydrolases"/>
    <property type="match status" value="1"/>
</dbReference>
<dbReference type="PROSITE" id="PS00211">
    <property type="entry name" value="ABC_TRANSPORTER_1"/>
    <property type="match status" value="1"/>
</dbReference>
<dbReference type="STRING" id="445709.ABW99_18310"/>
<dbReference type="GO" id="GO:0005886">
    <property type="term" value="C:plasma membrane"/>
    <property type="evidence" value="ECO:0007669"/>
    <property type="project" value="UniProtKB-SubCell"/>
</dbReference>
<dbReference type="KEGG" id="ptx:ABW99_18310"/>
<dbReference type="RefSeq" id="WP_047215775.1">
    <property type="nucleotide sequence ID" value="NZ_CP011568.3"/>
</dbReference>
<dbReference type="InterPro" id="IPR027417">
    <property type="entry name" value="P-loop_NTPase"/>
</dbReference>
<feature type="transmembrane region" description="Helical" evidence="10">
    <location>
        <begin position="61"/>
        <end position="86"/>
    </location>
</feature>
<comment type="subcellular location">
    <subcellularLocation>
        <location evidence="1">Cell membrane</location>
        <topology evidence="1">Multi-pass membrane protein</topology>
    </subcellularLocation>
</comment>
<organism evidence="13 14">
    <name type="scientific">Pandoraea thiooxydans</name>
    <dbReference type="NCBI Taxonomy" id="445709"/>
    <lineage>
        <taxon>Bacteria</taxon>
        <taxon>Pseudomonadati</taxon>
        <taxon>Pseudomonadota</taxon>
        <taxon>Betaproteobacteria</taxon>
        <taxon>Burkholderiales</taxon>
        <taxon>Burkholderiaceae</taxon>
        <taxon>Pandoraea</taxon>
    </lineage>
</organism>
<dbReference type="AlphaFoldDB" id="A0A0G3ES03"/>
<evidence type="ECO:0000256" key="2">
    <source>
        <dbReference type="ARBA" id="ARBA00022448"/>
    </source>
</evidence>
<evidence type="ECO:0000256" key="1">
    <source>
        <dbReference type="ARBA" id="ARBA00004651"/>
    </source>
</evidence>
<sequence>MKSISPWRLIRPYWFSEERWLARGLLVLVIAMNLGIVYINVRLNAWNTNFYNALEHRDWAVFKSSLIEFTVLAFSFIFLATFRIYYQQMLEFRWRQWITDRYVDQWLGDRAFYRIERDHLVDNPDQRISEDLRSLATSTLALSLDLLSNVVTLISFIVILWTLSGALSFALGTMHVHIPGYMVWAAALYALLGSFMIHKVGRPLTSISYRQQQVEADFRFLLVRLRENAEQVAFYRGAAAETQRFRTAFSHIRDNWWLIMRYTKRLMFANSIYGQVSSIFPLLAASPRYFAGALSLGLLFRMADAFGQVSGAMSWFINSYSTLADWKATVNRLREFHRIMHLPDPVDGIQVETGHDLATHDLQLNLPNGAPLTQVGAVHIPAGARWLISGPSGSGKSTLMRALAGLWPFGQGRIQTPARERMMFLPQQSYLPIGTLKAALCYPSEASAFSDEACRDVLTACQLDGLAERLDETGHWENRLSPGEQQRLAMARALLQRPDYLFLDEASSALDVATERRLYDTLLERLPHTAIISVAHRDSLAAYHQHTLKIEPPGVREETASGTIAA</sequence>
<evidence type="ECO:0000313" key="14">
    <source>
        <dbReference type="Proteomes" id="UP000036700"/>
    </source>
</evidence>
<keyword evidence="6" id="KW-0547">Nucleotide-binding</keyword>
<proteinExistence type="predicted"/>
<evidence type="ECO:0000256" key="6">
    <source>
        <dbReference type="ARBA" id="ARBA00022741"/>
    </source>
</evidence>
<dbReference type="CDD" id="cd03223">
    <property type="entry name" value="ABCD_peroxisomal_ALDP"/>
    <property type="match status" value="1"/>
</dbReference>
<dbReference type="InterPro" id="IPR017871">
    <property type="entry name" value="ABC_transporter-like_CS"/>
</dbReference>
<dbReference type="PATRIC" id="fig|445709.3.peg.3855"/>
<protein>
    <submittedName>
        <fullName evidence="13">ABC transporter ATP-binding protein</fullName>
    </submittedName>
</protein>
<keyword evidence="4" id="KW-0997">Cell inner membrane</keyword>
<evidence type="ECO:0000256" key="3">
    <source>
        <dbReference type="ARBA" id="ARBA00022475"/>
    </source>
</evidence>
<feature type="transmembrane region" description="Helical" evidence="10">
    <location>
        <begin position="20"/>
        <end position="41"/>
    </location>
</feature>
<dbReference type="PANTHER" id="PTHR11384">
    <property type="entry name" value="ATP-BINDING CASSETTE, SUB-FAMILY D MEMBER"/>
    <property type="match status" value="1"/>
</dbReference>
<dbReference type="GO" id="GO:0016887">
    <property type="term" value="F:ATP hydrolysis activity"/>
    <property type="evidence" value="ECO:0007669"/>
    <property type="project" value="InterPro"/>
</dbReference>
<evidence type="ECO:0000313" key="13">
    <source>
        <dbReference type="EMBL" id="AKJ69868.1"/>
    </source>
</evidence>
<dbReference type="SUPFAM" id="SSF52540">
    <property type="entry name" value="P-loop containing nucleoside triphosphate hydrolases"/>
    <property type="match status" value="1"/>
</dbReference>
<accession>A0A0G3ES03</accession>
<dbReference type="PANTHER" id="PTHR11384:SF59">
    <property type="entry name" value="LYSOSOMAL COBALAMIN TRANSPORTER ABCD4"/>
    <property type="match status" value="1"/>
</dbReference>
<dbReference type="Pfam" id="PF00005">
    <property type="entry name" value="ABC_tran"/>
    <property type="match status" value="1"/>
</dbReference>
<evidence type="ECO:0000256" key="9">
    <source>
        <dbReference type="ARBA" id="ARBA00023136"/>
    </source>
</evidence>
<gene>
    <name evidence="13" type="ORF">ABW99_18310</name>
</gene>
<keyword evidence="2" id="KW-0813">Transport</keyword>
<keyword evidence="3" id="KW-1003">Cell membrane</keyword>
<dbReference type="SUPFAM" id="SSF90123">
    <property type="entry name" value="ABC transporter transmembrane region"/>
    <property type="match status" value="1"/>
</dbReference>
<keyword evidence="5 10" id="KW-0812">Transmembrane</keyword>
<name>A0A0G3ES03_9BURK</name>
<evidence type="ECO:0000256" key="4">
    <source>
        <dbReference type="ARBA" id="ARBA00022519"/>
    </source>
</evidence>
<dbReference type="GO" id="GO:0005524">
    <property type="term" value="F:ATP binding"/>
    <property type="evidence" value="ECO:0007669"/>
    <property type="project" value="UniProtKB-KW"/>
</dbReference>
<dbReference type="InterPro" id="IPR050835">
    <property type="entry name" value="ABC_transporter_sub-D"/>
</dbReference>